<keyword evidence="4" id="KW-1185">Reference proteome</keyword>
<dbReference type="Proteomes" id="UP000199125">
    <property type="component" value="Unassembled WGS sequence"/>
</dbReference>
<dbReference type="STRING" id="65735.SAMN04488075_3059"/>
<dbReference type="PANTHER" id="PTHR43296">
    <property type="entry name" value="PEROXISOMAL 2,4-DIENOYL-COA REDUCTASE"/>
    <property type="match status" value="1"/>
</dbReference>
<keyword evidence="2" id="KW-0560">Oxidoreductase</keyword>
<dbReference type="Gene3D" id="3.40.50.720">
    <property type="entry name" value="NAD(P)-binding Rossmann-like Domain"/>
    <property type="match status" value="1"/>
</dbReference>
<dbReference type="OrthoDB" id="9797020at2"/>
<dbReference type="PANTHER" id="PTHR43296:SF2">
    <property type="entry name" value="PEROXISOMAL 2,4-DIENOYL-COA REDUCTASE [(3E)-ENOYL-COA-PRODUCING]"/>
    <property type="match status" value="1"/>
</dbReference>
<organism evidence="3 4">
    <name type="scientific">Paracoccus alkenifer</name>
    <dbReference type="NCBI Taxonomy" id="65735"/>
    <lineage>
        <taxon>Bacteria</taxon>
        <taxon>Pseudomonadati</taxon>
        <taxon>Pseudomonadota</taxon>
        <taxon>Alphaproteobacteria</taxon>
        <taxon>Rhodobacterales</taxon>
        <taxon>Paracoccaceae</taxon>
        <taxon>Paracoccus</taxon>
    </lineage>
</organism>
<dbReference type="InterPro" id="IPR045017">
    <property type="entry name" value="DECR2-like"/>
</dbReference>
<dbReference type="RefSeq" id="WP_090848981.1">
    <property type="nucleotide sequence ID" value="NZ_FNXG01000008.1"/>
</dbReference>
<dbReference type="AlphaFoldDB" id="A0A1H6NNH9"/>
<dbReference type="EMBL" id="FNXG01000008">
    <property type="protein sequence ID" value="SEI12077.1"/>
    <property type="molecule type" value="Genomic_DNA"/>
</dbReference>
<dbReference type="SUPFAM" id="SSF51735">
    <property type="entry name" value="NAD(P)-binding Rossmann-fold domains"/>
    <property type="match status" value="1"/>
</dbReference>
<evidence type="ECO:0000313" key="3">
    <source>
        <dbReference type="EMBL" id="SEI12077.1"/>
    </source>
</evidence>
<evidence type="ECO:0000313" key="4">
    <source>
        <dbReference type="Proteomes" id="UP000199125"/>
    </source>
</evidence>
<accession>A0A1H6NNH9</accession>
<sequence>MSSSEIRDQSPYKPDLLAGKRILVTGGGTGLGLEMSRGFSALGAHVFICGRREDVLAEACKTIAAGGGAADYLITNVRDPESVDATVAKIWDSGPLTGLVNNAAANFIAPTETLSPRGYQAISQTVMDGSFYATLSCGKRWIADGLPGTVLSNLVTWVWTGSAFVTPSAMSKAAIQAMTMSLAVEWGPKNIRLNAIAPGPFPTPNAWEKLNPIPGSSVGATQKEKVPLRRFGQMHELRNLTAFLMSDACTYINGATVAVDGGHHLAAPSTFADLSDMSAEDWAAAREALRASAEKEKQGRKA</sequence>
<protein>
    <submittedName>
        <fullName evidence="3">NAD(P)-dependent dehydrogenase, short-chain alcohol dehydrogenase family</fullName>
    </submittedName>
</protein>
<dbReference type="InterPro" id="IPR036291">
    <property type="entry name" value="NAD(P)-bd_dom_sf"/>
</dbReference>
<dbReference type="GO" id="GO:0008670">
    <property type="term" value="F:2,4-dienoyl-CoA reductase (NADPH) activity"/>
    <property type="evidence" value="ECO:0007669"/>
    <property type="project" value="InterPro"/>
</dbReference>
<dbReference type="PRINTS" id="PR00081">
    <property type="entry name" value="GDHRDH"/>
</dbReference>
<dbReference type="InterPro" id="IPR002347">
    <property type="entry name" value="SDR_fam"/>
</dbReference>
<proteinExistence type="predicted"/>
<evidence type="ECO:0000256" key="2">
    <source>
        <dbReference type="ARBA" id="ARBA00023002"/>
    </source>
</evidence>
<name>A0A1H6NNH9_9RHOB</name>
<keyword evidence="1" id="KW-0521">NADP</keyword>
<dbReference type="GO" id="GO:0009062">
    <property type="term" value="P:fatty acid catabolic process"/>
    <property type="evidence" value="ECO:0007669"/>
    <property type="project" value="InterPro"/>
</dbReference>
<dbReference type="Pfam" id="PF13561">
    <property type="entry name" value="adh_short_C2"/>
    <property type="match status" value="1"/>
</dbReference>
<reference evidence="4" key="1">
    <citation type="submission" date="2016-10" db="EMBL/GenBank/DDBJ databases">
        <authorList>
            <person name="Varghese N."/>
            <person name="Submissions S."/>
        </authorList>
    </citation>
    <scope>NUCLEOTIDE SEQUENCE [LARGE SCALE GENOMIC DNA]</scope>
    <source>
        <strain evidence="4">DSM 11593</strain>
    </source>
</reference>
<gene>
    <name evidence="3" type="ORF">SAMN04488075_3059</name>
</gene>
<evidence type="ECO:0000256" key="1">
    <source>
        <dbReference type="ARBA" id="ARBA00022857"/>
    </source>
</evidence>